<dbReference type="AlphaFoldDB" id="A0A2V4VE65"/>
<dbReference type="SUPFAM" id="SSF81301">
    <property type="entry name" value="Nucleotidyltransferase"/>
    <property type="match status" value="1"/>
</dbReference>
<dbReference type="Proteomes" id="UP000247790">
    <property type="component" value="Unassembled WGS sequence"/>
</dbReference>
<evidence type="ECO:0000313" key="1">
    <source>
        <dbReference type="EMBL" id="PYE51354.1"/>
    </source>
</evidence>
<protein>
    <submittedName>
        <fullName evidence="1">Uncharacterized protein</fullName>
    </submittedName>
</protein>
<proteinExistence type="predicted"/>
<name>A0A2V4VE65_PAEBA</name>
<gene>
    <name evidence="1" type="ORF">DFQ00_102147</name>
</gene>
<reference evidence="1 2" key="1">
    <citation type="submission" date="2018-06" db="EMBL/GenBank/DDBJ databases">
        <title>Genomic Encyclopedia of Type Strains, Phase III (KMG-III): the genomes of soil and plant-associated and newly described type strains.</title>
        <authorList>
            <person name="Whitman W."/>
        </authorList>
    </citation>
    <scope>NUCLEOTIDE SEQUENCE [LARGE SCALE GENOMIC DNA]</scope>
    <source>
        <strain evidence="1 2">CECT 7022</strain>
    </source>
</reference>
<dbReference type="InterPro" id="IPR043519">
    <property type="entry name" value="NT_sf"/>
</dbReference>
<dbReference type="Gene3D" id="3.30.460.40">
    <property type="match status" value="1"/>
</dbReference>
<accession>A0A2V4VE65</accession>
<organism evidence="1 2">
    <name type="scientific">Paenibacillus barcinonensis</name>
    <dbReference type="NCBI Taxonomy" id="198119"/>
    <lineage>
        <taxon>Bacteria</taxon>
        <taxon>Bacillati</taxon>
        <taxon>Bacillota</taxon>
        <taxon>Bacilli</taxon>
        <taxon>Bacillales</taxon>
        <taxon>Paenibacillaceae</taxon>
        <taxon>Paenibacillus</taxon>
    </lineage>
</organism>
<dbReference type="EMBL" id="QJSW01000002">
    <property type="protein sequence ID" value="PYE51354.1"/>
    <property type="molecule type" value="Genomic_DNA"/>
</dbReference>
<sequence>MPVGQNETLGWTERYPELHLALLEMAKAWHNQPHTWLLGGSCGLLLQGVELSQAPRDIDVYADIVAAKALHHDAPGRRLDKPVVDTTGPYASLLSHYQVGACSLELVGGFEVWARESWYRTQVEHVLALYAPETRVYDYRLRLMPLAHELLFNLLRGREDRYVPISIRMRQEPEVHQPVMNVLSRHNVWTDRFRSEVEELVGFAWSEEAGEEQ</sequence>
<evidence type="ECO:0000313" key="2">
    <source>
        <dbReference type="Proteomes" id="UP000247790"/>
    </source>
</evidence>
<comment type="caution">
    <text evidence="1">The sequence shown here is derived from an EMBL/GenBank/DDBJ whole genome shotgun (WGS) entry which is preliminary data.</text>
</comment>